<feature type="region of interest" description="Disordered" evidence="1">
    <location>
        <begin position="43"/>
        <end position="109"/>
    </location>
</feature>
<feature type="compositionally biased region" description="Acidic residues" evidence="1">
    <location>
        <begin position="48"/>
        <end position="73"/>
    </location>
</feature>
<feature type="compositionally biased region" description="Acidic residues" evidence="1">
    <location>
        <begin position="86"/>
        <end position="95"/>
    </location>
</feature>
<protein>
    <submittedName>
        <fullName evidence="2">Uncharacterized protein</fullName>
    </submittedName>
</protein>
<dbReference type="Proteomes" id="UP000230233">
    <property type="component" value="Unassembled WGS sequence"/>
</dbReference>
<accession>A0A2G5SGM6</accession>
<feature type="compositionally biased region" description="Basic and acidic residues" evidence="1">
    <location>
        <begin position="74"/>
        <end position="85"/>
    </location>
</feature>
<dbReference type="AlphaFoldDB" id="A0A2G5SGM6"/>
<evidence type="ECO:0000313" key="2">
    <source>
        <dbReference type="EMBL" id="PIC14082.1"/>
    </source>
</evidence>
<organism evidence="2 3">
    <name type="scientific">Caenorhabditis nigoni</name>
    <dbReference type="NCBI Taxonomy" id="1611254"/>
    <lineage>
        <taxon>Eukaryota</taxon>
        <taxon>Metazoa</taxon>
        <taxon>Ecdysozoa</taxon>
        <taxon>Nematoda</taxon>
        <taxon>Chromadorea</taxon>
        <taxon>Rhabditida</taxon>
        <taxon>Rhabditina</taxon>
        <taxon>Rhabditomorpha</taxon>
        <taxon>Rhabditoidea</taxon>
        <taxon>Rhabditidae</taxon>
        <taxon>Peloderinae</taxon>
        <taxon>Caenorhabditis</taxon>
    </lineage>
</organism>
<evidence type="ECO:0000256" key="1">
    <source>
        <dbReference type="SAM" id="MobiDB-lite"/>
    </source>
</evidence>
<dbReference type="EMBL" id="PDUG01000009">
    <property type="protein sequence ID" value="PIC14082.1"/>
    <property type="molecule type" value="Genomic_DNA"/>
</dbReference>
<reference evidence="3" key="1">
    <citation type="submission" date="2017-10" db="EMBL/GenBank/DDBJ databases">
        <title>Rapid genome shrinkage in a self-fertile nematode reveals novel sperm competition proteins.</title>
        <authorList>
            <person name="Yin D."/>
            <person name="Schwarz E.M."/>
            <person name="Thomas C.G."/>
            <person name="Felde R.L."/>
            <person name="Korf I.F."/>
            <person name="Cutter A.D."/>
            <person name="Schartner C.M."/>
            <person name="Ralston E.J."/>
            <person name="Meyer B.J."/>
            <person name="Haag E.S."/>
        </authorList>
    </citation>
    <scope>NUCLEOTIDE SEQUENCE [LARGE SCALE GENOMIC DNA]</scope>
    <source>
        <strain evidence="3">JU1422</strain>
    </source>
</reference>
<proteinExistence type="predicted"/>
<comment type="caution">
    <text evidence="2">The sequence shown here is derived from an EMBL/GenBank/DDBJ whole genome shotgun (WGS) entry which is preliminary data.</text>
</comment>
<sequence length="122" mass="14417">MIHPHPPLPIHEDVILYIEKKEKVNGDMFAVYLVERWAAVRKLHPEDAQEEEEEDSDDPLDEEYDNDPEFDFNENEREDIQRADLYEEDEMESEGYEIGTPDSSLLDEVEDAKIYNFSEIPQ</sequence>
<keyword evidence="3" id="KW-1185">Reference proteome</keyword>
<name>A0A2G5SGM6_9PELO</name>
<gene>
    <name evidence="2" type="ORF">B9Z55_027371</name>
</gene>
<evidence type="ECO:0000313" key="3">
    <source>
        <dbReference type="Proteomes" id="UP000230233"/>
    </source>
</evidence>